<protein>
    <submittedName>
        <fullName evidence="5">Threonine/homoserine efflux transporter RhtA</fullName>
    </submittedName>
</protein>
<feature type="transmembrane region" description="Helical" evidence="3">
    <location>
        <begin position="153"/>
        <end position="171"/>
    </location>
</feature>
<comment type="caution">
    <text evidence="5">The sequence shown here is derived from an EMBL/GenBank/DDBJ whole genome shotgun (WGS) entry which is preliminary data.</text>
</comment>
<dbReference type="AlphaFoldDB" id="A0A2P8DP00"/>
<evidence type="ECO:0000256" key="2">
    <source>
        <dbReference type="SAM" id="MobiDB-lite"/>
    </source>
</evidence>
<feature type="transmembrane region" description="Helical" evidence="3">
    <location>
        <begin position="45"/>
        <end position="62"/>
    </location>
</feature>
<feature type="transmembrane region" description="Helical" evidence="3">
    <location>
        <begin position="127"/>
        <end position="147"/>
    </location>
</feature>
<feature type="transmembrane region" description="Helical" evidence="3">
    <location>
        <begin position="183"/>
        <end position="203"/>
    </location>
</feature>
<dbReference type="PANTHER" id="PTHR22911">
    <property type="entry name" value="ACYL-MALONYL CONDENSING ENZYME-RELATED"/>
    <property type="match status" value="1"/>
</dbReference>
<proteinExistence type="inferred from homology"/>
<dbReference type="GO" id="GO:0016020">
    <property type="term" value="C:membrane"/>
    <property type="evidence" value="ECO:0007669"/>
    <property type="project" value="InterPro"/>
</dbReference>
<dbReference type="EMBL" id="PYGA01000004">
    <property type="protein sequence ID" value="PSK98936.1"/>
    <property type="molecule type" value="Genomic_DNA"/>
</dbReference>
<gene>
    <name evidence="5" type="ORF">CLV63_104160</name>
</gene>
<reference evidence="5 6" key="1">
    <citation type="submission" date="2018-03" db="EMBL/GenBank/DDBJ databases">
        <title>Genomic Encyclopedia of Archaeal and Bacterial Type Strains, Phase II (KMG-II): from individual species to whole genera.</title>
        <authorList>
            <person name="Goeker M."/>
        </authorList>
    </citation>
    <scope>NUCLEOTIDE SEQUENCE [LARGE SCALE GENOMIC DNA]</scope>
    <source>
        <strain evidence="5 6">DSM 45312</strain>
    </source>
</reference>
<feature type="domain" description="EamA" evidence="4">
    <location>
        <begin position="11"/>
        <end position="140"/>
    </location>
</feature>
<keyword evidence="3" id="KW-1133">Transmembrane helix</keyword>
<dbReference type="PANTHER" id="PTHR22911:SF79">
    <property type="entry name" value="MOBA-LIKE NTP TRANSFERASE DOMAIN-CONTAINING PROTEIN"/>
    <property type="match status" value="1"/>
</dbReference>
<dbReference type="InterPro" id="IPR037185">
    <property type="entry name" value="EmrE-like"/>
</dbReference>
<feature type="transmembrane region" description="Helical" evidence="3">
    <location>
        <begin position="252"/>
        <end position="273"/>
    </location>
</feature>
<keyword evidence="3" id="KW-0812">Transmembrane</keyword>
<keyword evidence="3" id="KW-0472">Membrane</keyword>
<comment type="similarity">
    <text evidence="1">Belongs to the EamA transporter family.</text>
</comment>
<organism evidence="5 6">
    <name type="scientific">Murinocardiopsis flavida</name>
    <dbReference type="NCBI Taxonomy" id="645275"/>
    <lineage>
        <taxon>Bacteria</taxon>
        <taxon>Bacillati</taxon>
        <taxon>Actinomycetota</taxon>
        <taxon>Actinomycetes</taxon>
        <taxon>Streptosporangiales</taxon>
        <taxon>Nocardiopsidaceae</taxon>
        <taxon>Murinocardiopsis</taxon>
    </lineage>
</organism>
<dbReference type="Pfam" id="PF00892">
    <property type="entry name" value="EamA"/>
    <property type="match status" value="2"/>
</dbReference>
<evidence type="ECO:0000256" key="3">
    <source>
        <dbReference type="SAM" id="Phobius"/>
    </source>
</evidence>
<dbReference type="OrthoDB" id="154915at2"/>
<evidence type="ECO:0000313" key="5">
    <source>
        <dbReference type="EMBL" id="PSK98936.1"/>
    </source>
</evidence>
<feature type="transmembrane region" description="Helical" evidence="3">
    <location>
        <begin position="223"/>
        <end position="245"/>
    </location>
</feature>
<keyword evidence="6" id="KW-1185">Reference proteome</keyword>
<name>A0A2P8DP00_9ACTN</name>
<feature type="transmembrane region" description="Helical" evidence="3">
    <location>
        <begin position="97"/>
        <end position="115"/>
    </location>
</feature>
<dbReference type="InterPro" id="IPR000620">
    <property type="entry name" value="EamA_dom"/>
</dbReference>
<sequence length="323" mass="33057">MSAAPARHRASGLALGLASALAFGGSGPVAKPLISAGIDPLHVTWLRLAGVALVLLPVAWRYRSVVRTHPWLLLAYGVFPMAGVQAFYFAAISRIPVGVALLLEFLGPVLVLAWIRAVRRQHVSRAAAIGVILAVAGLGCLVEVWAGATLDPVGVALGLAAAACQAGYFLISDSAGDEVDPVALIAFGSIAATVLITVVARPWELDWAVLAAQVPVSGVEVPAMALVAWIVLVTTALAYVTGVAAIRRLSPVVAGAVAYLEVVTAIVLAWLMLGEALSTAQTVGAVIVVAGAFIAQSAVPSAAPPPPDPPRDQDRAPGQSRPV</sequence>
<dbReference type="SUPFAM" id="SSF103481">
    <property type="entry name" value="Multidrug resistance efflux transporter EmrE"/>
    <property type="match status" value="2"/>
</dbReference>
<feature type="region of interest" description="Disordered" evidence="2">
    <location>
        <begin position="299"/>
        <end position="323"/>
    </location>
</feature>
<dbReference type="Proteomes" id="UP000240542">
    <property type="component" value="Unassembled WGS sequence"/>
</dbReference>
<evidence type="ECO:0000259" key="4">
    <source>
        <dbReference type="Pfam" id="PF00892"/>
    </source>
</evidence>
<evidence type="ECO:0000313" key="6">
    <source>
        <dbReference type="Proteomes" id="UP000240542"/>
    </source>
</evidence>
<dbReference type="RefSeq" id="WP_106582262.1">
    <property type="nucleotide sequence ID" value="NZ_PYGA01000004.1"/>
</dbReference>
<evidence type="ECO:0000256" key="1">
    <source>
        <dbReference type="ARBA" id="ARBA00007362"/>
    </source>
</evidence>
<feature type="transmembrane region" description="Helical" evidence="3">
    <location>
        <begin position="71"/>
        <end position="91"/>
    </location>
</feature>
<accession>A0A2P8DP00</accession>
<feature type="domain" description="EamA" evidence="4">
    <location>
        <begin position="154"/>
        <end position="294"/>
    </location>
</feature>